<reference evidence="1" key="1">
    <citation type="journal article" date="2015" name="Nature">
        <title>Complex archaea that bridge the gap between prokaryotes and eukaryotes.</title>
        <authorList>
            <person name="Spang A."/>
            <person name="Saw J.H."/>
            <person name="Jorgensen S.L."/>
            <person name="Zaremba-Niedzwiedzka K."/>
            <person name="Martijn J."/>
            <person name="Lind A.E."/>
            <person name="van Eijk R."/>
            <person name="Schleper C."/>
            <person name="Guy L."/>
            <person name="Ettema T.J."/>
        </authorList>
    </citation>
    <scope>NUCLEOTIDE SEQUENCE</scope>
</reference>
<organism evidence="1">
    <name type="scientific">marine sediment metagenome</name>
    <dbReference type="NCBI Taxonomy" id="412755"/>
    <lineage>
        <taxon>unclassified sequences</taxon>
        <taxon>metagenomes</taxon>
        <taxon>ecological metagenomes</taxon>
    </lineage>
</organism>
<dbReference type="EMBL" id="LAZR01036698">
    <property type="protein sequence ID" value="KKL24154.1"/>
    <property type="molecule type" value="Genomic_DNA"/>
</dbReference>
<proteinExistence type="predicted"/>
<sequence>MKRFLSNVQKKQIPFATARAITQTLNIAKKDVIRQLDKDIDRPTPFTRRGFRVDGANKQTLSGRLFILPKQNSYLQYQIFGGVRLPKGVALTLRPAKPGPGRIKLNRFGNIPPSQAAKAQLAKGAFSATIGGVAGIWKAPTKTKSGKARKG</sequence>
<evidence type="ECO:0000313" key="1">
    <source>
        <dbReference type="EMBL" id="KKL24154.1"/>
    </source>
</evidence>
<accession>A0A0F9BQJ1</accession>
<protein>
    <submittedName>
        <fullName evidence="1">Uncharacterized protein</fullName>
    </submittedName>
</protein>
<name>A0A0F9BQJ1_9ZZZZ</name>
<comment type="caution">
    <text evidence="1">The sequence shown here is derived from an EMBL/GenBank/DDBJ whole genome shotgun (WGS) entry which is preliminary data.</text>
</comment>
<feature type="non-terminal residue" evidence="1">
    <location>
        <position position="151"/>
    </location>
</feature>
<gene>
    <name evidence="1" type="ORF">LCGC14_2418140</name>
</gene>
<dbReference type="AlphaFoldDB" id="A0A0F9BQJ1"/>